<dbReference type="Proteomes" id="UP000011885">
    <property type="component" value="Unassembled WGS sequence"/>
</dbReference>
<protein>
    <submittedName>
        <fullName evidence="1">Uncharacterized protein</fullName>
    </submittedName>
</protein>
<evidence type="ECO:0000313" key="1">
    <source>
        <dbReference type="EMBL" id="EMI53872.1"/>
    </source>
</evidence>
<gene>
    <name evidence="1" type="ORF">RSSM_04691</name>
</gene>
<keyword evidence="2" id="KW-1185">Reference proteome</keyword>
<reference evidence="1 2" key="1">
    <citation type="journal article" date="2013" name="Mar. Genomics">
        <title>Expression of sulfatases in Rhodopirellula baltica and the diversity of sulfatases in the genus Rhodopirellula.</title>
        <authorList>
            <person name="Wegner C.E."/>
            <person name="Richter-Heitmann T."/>
            <person name="Klindworth A."/>
            <person name="Klockow C."/>
            <person name="Richter M."/>
            <person name="Achstetter T."/>
            <person name="Glockner F.O."/>
            <person name="Harder J."/>
        </authorList>
    </citation>
    <scope>NUCLEOTIDE SEQUENCE [LARGE SCALE GENOMIC DNA]</scope>
    <source>
        <strain evidence="1 2">SM41</strain>
    </source>
</reference>
<dbReference type="EMBL" id="ANOH01000322">
    <property type="protein sequence ID" value="EMI53872.1"/>
    <property type="molecule type" value="Genomic_DNA"/>
</dbReference>
<name>M5TXB9_9BACT</name>
<proteinExistence type="predicted"/>
<comment type="caution">
    <text evidence="1">The sequence shown here is derived from an EMBL/GenBank/DDBJ whole genome shotgun (WGS) entry which is preliminary data.</text>
</comment>
<evidence type="ECO:0000313" key="2">
    <source>
        <dbReference type="Proteomes" id="UP000011885"/>
    </source>
</evidence>
<sequence length="54" mass="5664">MTLSADGENIASRGVGALGRWGVGLRFGTAIRHCVEADSWEATDCPNHVLVPLG</sequence>
<dbReference type="PATRIC" id="fig|1263870.3.peg.4962"/>
<organism evidence="1 2">
    <name type="scientific">Rhodopirellula sallentina SM41</name>
    <dbReference type="NCBI Taxonomy" id="1263870"/>
    <lineage>
        <taxon>Bacteria</taxon>
        <taxon>Pseudomonadati</taxon>
        <taxon>Planctomycetota</taxon>
        <taxon>Planctomycetia</taxon>
        <taxon>Pirellulales</taxon>
        <taxon>Pirellulaceae</taxon>
        <taxon>Rhodopirellula</taxon>
    </lineage>
</organism>
<accession>M5TXB9</accession>
<dbReference type="AlphaFoldDB" id="M5TXB9"/>